<dbReference type="InterPro" id="IPR055348">
    <property type="entry name" value="DctQ"/>
</dbReference>
<keyword evidence="6 9" id="KW-1133">Transmembrane helix</keyword>
<keyword evidence="5 9" id="KW-0812">Transmembrane</keyword>
<reference evidence="12" key="1">
    <citation type="submission" date="2019-03" db="EMBL/GenBank/DDBJ databases">
        <title>Afifella sp. nov., isolated from activated sludge.</title>
        <authorList>
            <person name="Li Q."/>
            <person name="Liu Y."/>
        </authorList>
    </citation>
    <scope>NUCLEOTIDE SEQUENCE</scope>
    <source>
        <strain evidence="12">L72</strain>
    </source>
</reference>
<evidence type="ECO:0000256" key="5">
    <source>
        <dbReference type="ARBA" id="ARBA00022692"/>
    </source>
</evidence>
<comment type="similarity">
    <text evidence="8 9">Belongs to the TRAP transporter small permease family.</text>
</comment>
<feature type="transmembrane region" description="Helical" evidence="9">
    <location>
        <begin position="169"/>
        <end position="191"/>
    </location>
</feature>
<comment type="caution">
    <text evidence="12">The sequence shown here is derived from an EMBL/GenBank/DDBJ whole genome shotgun (WGS) entry which is preliminary data.</text>
</comment>
<dbReference type="EMBL" id="SPKJ01000061">
    <property type="protein sequence ID" value="MYZ49136.1"/>
    <property type="molecule type" value="Genomic_DNA"/>
</dbReference>
<comment type="subunit">
    <text evidence="9">The complex comprises the extracytoplasmic solute receptor protein and the two transmembrane proteins.</text>
</comment>
<comment type="subcellular location">
    <subcellularLocation>
        <location evidence="1 9">Cell inner membrane</location>
        <topology evidence="1 9">Multi-pass membrane protein</topology>
    </subcellularLocation>
</comment>
<evidence type="ECO:0000256" key="8">
    <source>
        <dbReference type="ARBA" id="ARBA00038436"/>
    </source>
</evidence>
<keyword evidence="4 9" id="KW-0997">Cell inner membrane</keyword>
<dbReference type="InterPro" id="IPR007387">
    <property type="entry name" value="TRAP_DctQ"/>
</dbReference>
<evidence type="ECO:0000256" key="6">
    <source>
        <dbReference type="ARBA" id="ARBA00022989"/>
    </source>
</evidence>
<feature type="transmembrane region" description="Helical" evidence="9">
    <location>
        <begin position="90"/>
        <end position="114"/>
    </location>
</feature>
<evidence type="ECO:0000313" key="13">
    <source>
        <dbReference type="Proteomes" id="UP000773614"/>
    </source>
</evidence>
<keyword evidence="13" id="KW-1185">Reference proteome</keyword>
<evidence type="ECO:0000256" key="1">
    <source>
        <dbReference type="ARBA" id="ARBA00004429"/>
    </source>
</evidence>
<feature type="region of interest" description="Disordered" evidence="10">
    <location>
        <begin position="1"/>
        <end position="57"/>
    </location>
</feature>
<dbReference type="Pfam" id="PF04290">
    <property type="entry name" value="DctQ"/>
    <property type="match status" value="1"/>
</dbReference>
<evidence type="ECO:0000256" key="7">
    <source>
        <dbReference type="ARBA" id="ARBA00023136"/>
    </source>
</evidence>
<accession>A0A964T5Y3</accession>
<protein>
    <recommendedName>
        <fullName evidence="9">TRAP transporter small permease protein</fullName>
    </recommendedName>
</protein>
<evidence type="ECO:0000256" key="2">
    <source>
        <dbReference type="ARBA" id="ARBA00022448"/>
    </source>
</evidence>
<feature type="domain" description="Tripartite ATP-independent periplasmic transporters DctQ component" evidence="11">
    <location>
        <begin position="100"/>
        <end position="229"/>
    </location>
</feature>
<feature type="compositionally biased region" description="Basic and acidic residues" evidence="10">
    <location>
        <begin position="1"/>
        <end position="30"/>
    </location>
</feature>
<dbReference type="GO" id="GO:0005886">
    <property type="term" value="C:plasma membrane"/>
    <property type="evidence" value="ECO:0007669"/>
    <property type="project" value="UniProtKB-SubCell"/>
</dbReference>
<comment type="function">
    <text evidence="9">Part of the tripartite ATP-independent periplasmic (TRAP) transport system.</text>
</comment>
<feature type="transmembrane region" description="Helical" evidence="9">
    <location>
        <begin position="120"/>
        <end position="137"/>
    </location>
</feature>
<dbReference type="PANTHER" id="PTHR35011:SF2">
    <property type="entry name" value="2,3-DIKETO-L-GULONATE TRAP TRANSPORTER SMALL PERMEASE PROTEIN YIAM"/>
    <property type="match status" value="1"/>
</dbReference>
<evidence type="ECO:0000313" key="12">
    <source>
        <dbReference type="EMBL" id="MYZ49136.1"/>
    </source>
</evidence>
<keyword evidence="3" id="KW-1003">Cell membrane</keyword>
<sequence>MARGLEEGRGCAARQGHDHHRDGRCAEGEAPRGLVDQPVGDGGREEPDGHQGAARVRAQQGHGAVTGAAVRPTLPGRAAALHDGLTRLGFVLSGVCLLVIVVSYCYEVVARYFLASPTTWASSLVSYMLCYMVFLAMPELSRQRVHIFISIFLDTLKIRDATLIQRGTYVVAAVACLLGAAFCMKATYAQFTTGIETVNEWRIQKWMLSIAIPYGLFSAGIHYIRHFARGEPYQTAEIVQS</sequence>
<evidence type="ECO:0000256" key="10">
    <source>
        <dbReference type="SAM" id="MobiDB-lite"/>
    </source>
</evidence>
<dbReference type="PANTHER" id="PTHR35011">
    <property type="entry name" value="2,3-DIKETO-L-GULONATE TRAP TRANSPORTER SMALL PERMEASE PROTEIN YIAM"/>
    <property type="match status" value="1"/>
</dbReference>
<evidence type="ECO:0000256" key="3">
    <source>
        <dbReference type="ARBA" id="ARBA00022475"/>
    </source>
</evidence>
<keyword evidence="2 9" id="KW-0813">Transport</keyword>
<organism evidence="12 13">
    <name type="scientific">Propylenella binzhouense</name>
    <dbReference type="NCBI Taxonomy" id="2555902"/>
    <lineage>
        <taxon>Bacteria</taxon>
        <taxon>Pseudomonadati</taxon>
        <taxon>Pseudomonadota</taxon>
        <taxon>Alphaproteobacteria</taxon>
        <taxon>Hyphomicrobiales</taxon>
        <taxon>Propylenellaceae</taxon>
        <taxon>Propylenella</taxon>
    </lineage>
</organism>
<feature type="transmembrane region" description="Helical" evidence="9">
    <location>
        <begin position="203"/>
        <end position="224"/>
    </location>
</feature>
<evidence type="ECO:0000256" key="9">
    <source>
        <dbReference type="RuleBase" id="RU369079"/>
    </source>
</evidence>
<name>A0A964T5Y3_9HYPH</name>
<dbReference type="AlphaFoldDB" id="A0A964T5Y3"/>
<dbReference type="Proteomes" id="UP000773614">
    <property type="component" value="Unassembled WGS sequence"/>
</dbReference>
<gene>
    <name evidence="12" type="ORF">E4O86_15595</name>
</gene>
<keyword evidence="7 9" id="KW-0472">Membrane</keyword>
<evidence type="ECO:0000256" key="4">
    <source>
        <dbReference type="ARBA" id="ARBA00022519"/>
    </source>
</evidence>
<evidence type="ECO:0000259" key="11">
    <source>
        <dbReference type="Pfam" id="PF04290"/>
    </source>
</evidence>
<dbReference type="GO" id="GO:0015740">
    <property type="term" value="P:C4-dicarboxylate transport"/>
    <property type="evidence" value="ECO:0007669"/>
    <property type="project" value="TreeGrafter"/>
</dbReference>
<proteinExistence type="inferred from homology"/>
<dbReference type="GO" id="GO:0022857">
    <property type="term" value="F:transmembrane transporter activity"/>
    <property type="evidence" value="ECO:0007669"/>
    <property type="project" value="UniProtKB-UniRule"/>
</dbReference>